<dbReference type="EMBL" id="PDCK01000039">
    <property type="protein sequence ID" value="PRQ60103.1"/>
    <property type="molecule type" value="Genomic_DNA"/>
</dbReference>
<comment type="caution">
    <text evidence="13">The sequence shown here is derived from an EMBL/GenBank/DDBJ whole genome shotgun (WGS) entry which is preliminary data.</text>
</comment>
<dbReference type="InterPro" id="IPR036396">
    <property type="entry name" value="Cyt_P450_sf"/>
</dbReference>
<dbReference type="Proteomes" id="UP000238479">
    <property type="component" value="Chromosome 1"/>
</dbReference>
<keyword evidence="7 12" id="KW-0560">Oxidoreductase</keyword>
<reference evidence="13 14" key="1">
    <citation type="journal article" date="2018" name="Nat. Genet.">
        <title>The Rosa genome provides new insights in the design of modern roses.</title>
        <authorList>
            <person name="Bendahmane M."/>
        </authorList>
    </citation>
    <scope>NUCLEOTIDE SEQUENCE [LARGE SCALE GENOMIC DNA]</scope>
    <source>
        <strain evidence="14">cv. Old Blush</strain>
    </source>
</reference>
<keyword evidence="14" id="KW-1185">Reference proteome</keyword>
<keyword evidence="8 11" id="KW-0408">Iron</keyword>
<evidence type="ECO:0000313" key="14">
    <source>
        <dbReference type="Proteomes" id="UP000238479"/>
    </source>
</evidence>
<proteinExistence type="inferred from homology"/>
<dbReference type="PRINTS" id="PR00463">
    <property type="entry name" value="EP450I"/>
</dbReference>
<dbReference type="SUPFAM" id="SSF48264">
    <property type="entry name" value="Cytochrome P450"/>
    <property type="match status" value="1"/>
</dbReference>
<evidence type="ECO:0000256" key="6">
    <source>
        <dbReference type="ARBA" id="ARBA00022989"/>
    </source>
</evidence>
<dbReference type="Gene3D" id="1.10.630.10">
    <property type="entry name" value="Cytochrome P450"/>
    <property type="match status" value="1"/>
</dbReference>
<dbReference type="AlphaFoldDB" id="A0A2P6SN75"/>
<dbReference type="PRINTS" id="PR00385">
    <property type="entry name" value="P450"/>
</dbReference>
<dbReference type="GO" id="GO:0016705">
    <property type="term" value="F:oxidoreductase activity, acting on paired donors, with incorporation or reduction of molecular oxygen"/>
    <property type="evidence" value="ECO:0007669"/>
    <property type="project" value="InterPro"/>
</dbReference>
<organism evidence="13 14">
    <name type="scientific">Rosa chinensis</name>
    <name type="common">China rose</name>
    <dbReference type="NCBI Taxonomy" id="74649"/>
    <lineage>
        <taxon>Eukaryota</taxon>
        <taxon>Viridiplantae</taxon>
        <taxon>Streptophyta</taxon>
        <taxon>Embryophyta</taxon>
        <taxon>Tracheophyta</taxon>
        <taxon>Spermatophyta</taxon>
        <taxon>Magnoliopsida</taxon>
        <taxon>eudicotyledons</taxon>
        <taxon>Gunneridae</taxon>
        <taxon>Pentapetalae</taxon>
        <taxon>rosids</taxon>
        <taxon>fabids</taxon>
        <taxon>Rosales</taxon>
        <taxon>Rosaceae</taxon>
        <taxon>Rosoideae</taxon>
        <taxon>Rosoideae incertae sedis</taxon>
        <taxon>Rosa</taxon>
    </lineage>
</organism>
<evidence type="ECO:0000256" key="2">
    <source>
        <dbReference type="ARBA" id="ARBA00010617"/>
    </source>
</evidence>
<evidence type="ECO:0000256" key="9">
    <source>
        <dbReference type="ARBA" id="ARBA00023033"/>
    </source>
</evidence>
<evidence type="ECO:0000256" key="1">
    <source>
        <dbReference type="ARBA" id="ARBA00004167"/>
    </source>
</evidence>
<keyword evidence="4" id="KW-0812">Transmembrane</keyword>
<evidence type="ECO:0000313" key="13">
    <source>
        <dbReference type="EMBL" id="PRQ60103.1"/>
    </source>
</evidence>
<dbReference type="GO" id="GO:0016020">
    <property type="term" value="C:membrane"/>
    <property type="evidence" value="ECO:0007669"/>
    <property type="project" value="UniProtKB-SubCell"/>
</dbReference>
<protein>
    <submittedName>
        <fullName evidence="13">Putative cytochrome P450</fullName>
    </submittedName>
</protein>
<dbReference type="Pfam" id="PF00067">
    <property type="entry name" value="p450"/>
    <property type="match status" value="1"/>
</dbReference>
<dbReference type="InterPro" id="IPR001128">
    <property type="entry name" value="Cyt_P450"/>
</dbReference>
<keyword evidence="9 12" id="KW-0503">Monooxygenase</keyword>
<evidence type="ECO:0000256" key="7">
    <source>
        <dbReference type="ARBA" id="ARBA00023002"/>
    </source>
</evidence>
<keyword evidence="6" id="KW-1133">Transmembrane helix</keyword>
<dbReference type="InterPro" id="IPR002401">
    <property type="entry name" value="Cyt_P450_E_grp-I"/>
</dbReference>
<dbReference type="STRING" id="74649.A0A2P6SN75"/>
<evidence type="ECO:0000256" key="8">
    <source>
        <dbReference type="ARBA" id="ARBA00023004"/>
    </source>
</evidence>
<keyword evidence="5 11" id="KW-0479">Metal-binding</keyword>
<dbReference type="PROSITE" id="PS00086">
    <property type="entry name" value="CYTOCHROME_P450"/>
    <property type="match status" value="1"/>
</dbReference>
<comment type="cofactor">
    <cofactor evidence="11">
        <name>heme</name>
        <dbReference type="ChEBI" id="CHEBI:30413"/>
    </cofactor>
</comment>
<dbReference type="Gramene" id="PRQ60103">
    <property type="protein sequence ID" value="PRQ60103"/>
    <property type="gene ID" value="RchiOBHm_Chr1g0377591"/>
</dbReference>
<keyword evidence="10" id="KW-0472">Membrane</keyword>
<sequence length="470" mass="53914">MEHMAMAVIFFFFIILYLLCRLSLSCWVFPFLTHRRLKKNGLTGPSPSFPLGNLSEMKKKTNTGSSSCTNSISHDIYSTLFPHFARWRNSHGKVFVYWLGTEPFLYIADPVLVKKLSTQVSAKNWGKPTVFKRDRAPMFGNGLIMSDCLKAMVSLMVETTRTMLDTWTTQLRNSDTREIDVEKSIRETAGEIIAKASFGISYQSDHHVFEKFRALQISLFQTKRLLGVPFGKFLYLKQALEASRLGKEINQLDQQGSFRKALTTQQLVDECKTFFFSGHETSALSIIWTMLLLATNPEWQNELREEIREVVGDNKELHFNMLAGLKKMGWVMNEVFRLYPSGPNAQRQAKDDIRVSEDLTIPRGTNLWIDIVGMHHDSELWGEDVHEFKPERFKDDINGGCKHKMGFLPFGFGGRMCIGRNLSFLEYKIVLTLILSRFSFTMSPTYCHCPSTLLTMRPSYGLPLVFQPLD</sequence>
<dbReference type="InterPro" id="IPR050665">
    <property type="entry name" value="Cytochrome_P450_Monooxygen"/>
</dbReference>
<comment type="similarity">
    <text evidence="2 12">Belongs to the cytochrome P450 family.</text>
</comment>
<dbReference type="GO" id="GO:0020037">
    <property type="term" value="F:heme binding"/>
    <property type="evidence" value="ECO:0007669"/>
    <property type="project" value="InterPro"/>
</dbReference>
<evidence type="ECO:0000256" key="4">
    <source>
        <dbReference type="ARBA" id="ARBA00022692"/>
    </source>
</evidence>
<gene>
    <name evidence="13" type="ORF">RchiOBHm_Chr1g0377591</name>
</gene>
<dbReference type="PANTHER" id="PTHR24282">
    <property type="entry name" value="CYTOCHROME P450 FAMILY MEMBER"/>
    <property type="match status" value="1"/>
</dbReference>
<dbReference type="GO" id="GO:0004497">
    <property type="term" value="F:monooxygenase activity"/>
    <property type="evidence" value="ECO:0007669"/>
    <property type="project" value="UniProtKB-KW"/>
</dbReference>
<evidence type="ECO:0000256" key="3">
    <source>
        <dbReference type="ARBA" id="ARBA00022617"/>
    </source>
</evidence>
<accession>A0A2P6SN75</accession>
<keyword evidence="3 11" id="KW-0349">Heme</keyword>
<evidence type="ECO:0000256" key="5">
    <source>
        <dbReference type="ARBA" id="ARBA00022723"/>
    </source>
</evidence>
<dbReference type="InterPro" id="IPR017972">
    <property type="entry name" value="Cyt_P450_CS"/>
</dbReference>
<dbReference type="OMA" id="MVPYTYL"/>
<comment type="subcellular location">
    <subcellularLocation>
        <location evidence="1">Membrane</location>
        <topology evidence="1">Single-pass membrane protein</topology>
    </subcellularLocation>
</comment>
<name>A0A2P6SN75_ROSCH</name>
<feature type="binding site" description="axial binding residue" evidence="11">
    <location>
        <position position="417"/>
    </location>
    <ligand>
        <name>heme</name>
        <dbReference type="ChEBI" id="CHEBI:30413"/>
    </ligand>
    <ligandPart>
        <name>Fe</name>
        <dbReference type="ChEBI" id="CHEBI:18248"/>
    </ligandPart>
</feature>
<dbReference type="GO" id="GO:0005506">
    <property type="term" value="F:iron ion binding"/>
    <property type="evidence" value="ECO:0007669"/>
    <property type="project" value="InterPro"/>
</dbReference>
<evidence type="ECO:0000256" key="10">
    <source>
        <dbReference type="ARBA" id="ARBA00023136"/>
    </source>
</evidence>
<evidence type="ECO:0000256" key="12">
    <source>
        <dbReference type="RuleBase" id="RU000461"/>
    </source>
</evidence>
<evidence type="ECO:0000256" key="11">
    <source>
        <dbReference type="PIRSR" id="PIRSR602401-1"/>
    </source>
</evidence>
<dbReference type="PANTHER" id="PTHR24282:SF15">
    <property type="entry name" value="CYTOCHROME P450, FAMILY 715, SUBFAMILY A, POLYPEPTIDE 1"/>
    <property type="match status" value="1"/>
</dbReference>